<evidence type="ECO:0000313" key="6">
    <source>
        <dbReference type="EMBL" id="GGO87498.1"/>
    </source>
</evidence>
<dbReference type="PROSITE" id="PS51352">
    <property type="entry name" value="THIOREDOXIN_2"/>
    <property type="match status" value="1"/>
</dbReference>
<name>A0A917ZNQ4_9GAMM</name>
<evidence type="ECO:0000256" key="3">
    <source>
        <dbReference type="PIRSR" id="PIRSR603782-1"/>
    </source>
</evidence>
<dbReference type="GO" id="GO:0046872">
    <property type="term" value="F:metal ion binding"/>
    <property type="evidence" value="ECO:0007669"/>
    <property type="project" value="UniProtKB-KW"/>
</dbReference>
<dbReference type="PANTHER" id="PTHR12151:SF25">
    <property type="entry name" value="LINALOOL DEHYDRATASE_ISOMERASE DOMAIN-CONTAINING PROTEIN"/>
    <property type="match status" value="1"/>
</dbReference>
<dbReference type="Gene3D" id="3.40.30.10">
    <property type="entry name" value="Glutaredoxin"/>
    <property type="match status" value="1"/>
</dbReference>
<reference evidence="6 7" key="1">
    <citation type="journal article" date="2014" name="Int. J. Syst. Evol. Microbiol.">
        <title>Complete genome sequence of Corynebacterium casei LMG S-19264T (=DSM 44701T), isolated from a smear-ripened cheese.</title>
        <authorList>
            <consortium name="US DOE Joint Genome Institute (JGI-PGF)"/>
            <person name="Walter F."/>
            <person name="Albersmeier A."/>
            <person name="Kalinowski J."/>
            <person name="Ruckert C."/>
        </authorList>
    </citation>
    <scope>NUCLEOTIDE SEQUENCE [LARGE SCALE GENOMIC DNA]</scope>
    <source>
        <strain evidence="6 7">CGMCC 1.7286</strain>
    </source>
</reference>
<dbReference type="InterPro" id="IPR036249">
    <property type="entry name" value="Thioredoxin-like_sf"/>
</dbReference>
<organism evidence="6 7">
    <name type="scientific">Marinobacterium nitratireducens</name>
    <dbReference type="NCBI Taxonomy" id="518897"/>
    <lineage>
        <taxon>Bacteria</taxon>
        <taxon>Pseudomonadati</taxon>
        <taxon>Pseudomonadota</taxon>
        <taxon>Gammaproteobacteria</taxon>
        <taxon>Oceanospirillales</taxon>
        <taxon>Oceanospirillaceae</taxon>
        <taxon>Marinobacterium</taxon>
    </lineage>
</organism>
<dbReference type="Proteomes" id="UP000599578">
    <property type="component" value="Unassembled WGS sequence"/>
</dbReference>
<keyword evidence="7" id="KW-1185">Reference proteome</keyword>
<dbReference type="AlphaFoldDB" id="A0A917ZNQ4"/>
<feature type="binding site" evidence="3">
    <location>
        <position position="167"/>
    </location>
    <ligand>
        <name>Cu cation</name>
        <dbReference type="ChEBI" id="CHEBI:23378"/>
    </ligand>
</feature>
<feature type="binding site" evidence="3">
    <location>
        <position position="76"/>
    </location>
    <ligand>
        <name>Cu cation</name>
        <dbReference type="ChEBI" id="CHEBI:23378"/>
    </ligand>
</feature>
<keyword evidence="4" id="KW-1015">Disulfide bond</keyword>
<evidence type="ECO:0000259" key="5">
    <source>
        <dbReference type="PROSITE" id="PS51352"/>
    </source>
</evidence>
<dbReference type="InterPro" id="IPR013766">
    <property type="entry name" value="Thioredoxin_domain"/>
</dbReference>
<accession>A0A917ZNQ4</accession>
<feature type="binding site" evidence="3">
    <location>
        <position position="80"/>
    </location>
    <ligand>
        <name>Cu cation</name>
        <dbReference type="ChEBI" id="CHEBI:23378"/>
    </ligand>
</feature>
<keyword evidence="2 3" id="KW-0186">Copper</keyword>
<comment type="caution">
    <text evidence="6">The sequence shown here is derived from an EMBL/GenBank/DDBJ whole genome shotgun (WGS) entry which is preliminary data.</text>
</comment>
<dbReference type="SUPFAM" id="SSF52833">
    <property type="entry name" value="Thioredoxin-like"/>
    <property type="match status" value="1"/>
</dbReference>
<gene>
    <name evidence="6" type="ORF">GCM10011348_40830</name>
</gene>
<evidence type="ECO:0000256" key="2">
    <source>
        <dbReference type="ARBA" id="ARBA00023008"/>
    </source>
</evidence>
<dbReference type="RefSeq" id="WP_188862488.1">
    <property type="nucleotide sequence ID" value="NZ_BMLT01000013.1"/>
</dbReference>
<dbReference type="Pfam" id="PF02630">
    <property type="entry name" value="SCO1-SenC"/>
    <property type="match status" value="1"/>
</dbReference>
<comment type="similarity">
    <text evidence="1">Belongs to the SCO1/2 family.</text>
</comment>
<evidence type="ECO:0000313" key="7">
    <source>
        <dbReference type="Proteomes" id="UP000599578"/>
    </source>
</evidence>
<dbReference type="FunFam" id="3.40.30.10:FF:000013">
    <property type="entry name" value="Blast:Protein SCO1 homolog, mitochondrial"/>
    <property type="match status" value="1"/>
</dbReference>
<dbReference type="InterPro" id="IPR003782">
    <property type="entry name" value="SCO1/SenC"/>
</dbReference>
<feature type="domain" description="Thioredoxin" evidence="5">
    <location>
        <begin position="30"/>
        <end position="201"/>
    </location>
</feature>
<dbReference type="PANTHER" id="PTHR12151">
    <property type="entry name" value="ELECTRON TRANSPORT PROTIN SCO1/SENC FAMILY MEMBER"/>
    <property type="match status" value="1"/>
</dbReference>
<evidence type="ECO:0000256" key="1">
    <source>
        <dbReference type="ARBA" id="ARBA00010996"/>
    </source>
</evidence>
<protein>
    <submittedName>
        <fullName evidence="6">Electron transporter SenC</fullName>
    </submittedName>
</protein>
<proteinExistence type="inferred from homology"/>
<feature type="disulfide bond" description="Redox-active" evidence="4">
    <location>
        <begin position="76"/>
        <end position="80"/>
    </location>
</feature>
<evidence type="ECO:0000256" key="4">
    <source>
        <dbReference type="PIRSR" id="PIRSR603782-2"/>
    </source>
</evidence>
<sequence>MKGSPLKTLRILLVLTAFLMAGMTAAFLLRPGSADAPSLGAVRLGGDFQLQSSSGPVSLADFRGHPVVMYIGYASCPDVCPTSLAVMTQGFRRLSDDEQARVRGIFISVDPERDSPEKLAEYSAFFHPNLVGLTGTREQIDQVVRQYGAYYRIAELDNSALGYAVDHSSRLYLIAPDGSLAEVLSHNITPDELSAKLRLLL</sequence>
<dbReference type="EMBL" id="BMLT01000013">
    <property type="protein sequence ID" value="GGO87498.1"/>
    <property type="molecule type" value="Genomic_DNA"/>
</dbReference>
<dbReference type="CDD" id="cd02968">
    <property type="entry name" value="SCO"/>
    <property type="match status" value="1"/>
</dbReference>
<keyword evidence="3" id="KW-0479">Metal-binding</keyword>